<keyword evidence="1" id="KW-0812">Transmembrane</keyword>
<feature type="transmembrane region" description="Helical" evidence="1">
    <location>
        <begin position="47"/>
        <end position="69"/>
    </location>
</feature>
<protein>
    <submittedName>
        <fullName evidence="2">Uncharacterized protein</fullName>
    </submittedName>
</protein>
<organism evidence="2">
    <name type="scientific">Phacus orbicularis</name>
    <dbReference type="NCBI Taxonomy" id="158829"/>
    <lineage>
        <taxon>Eukaryota</taxon>
        <taxon>Discoba</taxon>
        <taxon>Euglenozoa</taxon>
        <taxon>Euglenida</taxon>
        <taxon>Spirocuta</taxon>
        <taxon>Euglenophyceae</taxon>
        <taxon>Euglenales</taxon>
        <taxon>Phacaceae</taxon>
        <taxon>Phacus</taxon>
    </lineage>
</organism>
<sequence>MKQYFLSEYTLYTLIFPTRFNKIFIIGKKLFLNYYDNYRYFNICRFLLENILILRFIFIILLQLSISSFPEGIKFFNNLPSLKYIKKKFISSFIGKSAIACLIIFVLLEKKKIRLKEMYLKDFFILINDLLEIINFNSIANKQKNEINFNKYIKLFMYSFCQKVNNFFLTKDMYLNNNLNFIKDLGLVETINFIQLDMEFYGKFEINIDSIIEKIQQIYLSNELGQPIQHLFYTESTKIFSKLESEILDGKFIRSL</sequence>
<feature type="transmembrane region" description="Helical" evidence="1">
    <location>
        <begin position="89"/>
        <end position="108"/>
    </location>
</feature>
<keyword evidence="1" id="KW-0472">Membrane</keyword>
<keyword evidence="2" id="KW-0934">Plastid</keyword>
<keyword evidence="1" id="KW-1133">Transmembrane helix</keyword>
<dbReference type="AlphaFoldDB" id="A0A182B0X6"/>
<accession>A0A182B0X6</accession>
<evidence type="ECO:0000313" key="2">
    <source>
        <dbReference type="EMBL" id="ALP86082.1"/>
    </source>
</evidence>
<keyword evidence="2" id="KW-0150">Chloroplast</keyword>
<dbReference type="EMBL" id="KR921747">
    <property type="protein sequence ID" value="ALP86082.1"/>
    <property type="molecule type" value="Genomic_DNA"/>
</dbReference>
<proteinExistence type="predicted"/>
<name>A0A182B0X6_9EUGL</name>
<evidence type="ECO:0000256" key="1">
    <source>
        <dbReference type="SAM" id="Phobius"/>
    </source>
</evidence>
<geneLocation type="chloroplast" evidence="2"/>
<reference evidence="2" key="1">
    <citation type="submission" date="2015-05" db="EMBL/GenBank/DDBJ databases">
        <title>Phacus orbicularis chloroplast genome.</title>
        <authorList>
            <person name="Kasiborski B.A."/>
            <person name="Linton E.W."/>
        </authorList>
    </citation>
    <scope>NUCLEOTIDE SEQUENCE</scope>
</reference>